<evidence type="ECO:0000259" key="3">
    <source>
        <dbReference type="PROSITE" id="PS51186"/>
    </source>
</evidence>
<evidence type="ECO:0000313" key="5">
    <source>
        <dbReference type="EMBL" id="ALU32503.1"/>
    </source>
</evidence>
<name>A0A0U3GXH1_9CREN</name>
<dbReference type="EMBL" id="CP013694">
    <property type="protein sequence ID" value="ALU29766.1"/>
    <property type="molecule type" value="Genomic_DNA"/>
</dbReference>
<evidence type="ECO:0000256" key="2">
    <source>
        <dbReference type="ARBA" id="ARBA00023315"/>
    </source>
</evidence>
<dbReference type="GeneID" id="14552670"/>
<organism evidence="4 6">
    <name type="scientific">Sulfolobus acidocaldarius</name>
    <dbReference type="NCBI Taxonomy" id="2285"/>
    <lineage>
        <taxon>Archaea</taxon>
        <taxon>Thermoproteota</taxon>
        <taxon>Thermoprotei</taxon>
        <taxon>Sulfolobales</taxon>
        <taxon>Sulfolobaceae</taxon>
        <taxon>Sulfolobus</taxon>
    </lineage>
</organism>
<dbReference type="Pfam" id="PF13508">
    <property type="entry name" value="Acetyltransf_7"/>
    <property type="match status" value="1"/>
</dbReference>
<keyword evidence="2" id="KW-0012">Acyltransferase</keyword>
<dbReference type="InterPro" id="IPR016181">
    <property type="entry name" value="Acyl_CoA_acyltransferase"/>
</dbReference>
<dbReference type="RefSeq" id="WP_011278948.1">
    <property type="nucleotide sequence ID" value="NZ_BHWZ01000006.1"/>
</dbReference>
<dbReference type="CDD" id="cd04301">
    <property type="entry name" value="NAT_SF"/>
    <property type="match status" value="1"/>
</dbReference>
<dbReference type="Proteomes" id="UP000060043">
    <property type="component" value="Chromosome"/>
</dbReference>
<dbReference type="EMBL" id="CP013695">
    <property type="protein sequence ID" value="ALU32503.1"/>
    <property type="molecule type" value="Genomic_DNA"/>
</dbReference>
<dbReference type="OMA" id="MYPTVVI"/>
<dbReference type="InterPro" id="IPR050832">
    <property type="entry name" value="Bact_Acetyltransf"/>
</dbReference>
<dbReference type="SUPFAM" id="SSF55729">
    <property type="entry name" value="Acyl-CoA N-acyltransferases (Nat)"/>
    <property type="match status" value="1"/>
</dbReference>
<evidence type="ECO:0000313" key="4">
    <source>
        <dbReference type="EMBL" id="ALU29766.1"/>
    </source>
</evidence>
<protein>
    <submittedName>
        <fullName evidence="4">GCN5 family acetyltransferase</fullName>
    </submittedName>
</protein>
<accession>A0A0U3GXH1</accession>
<dbReference type="PaxDb" id="1435377-SUSAZ_09850"/>
<proteinExistence type="predicted"/>
<dbReference type="InterPro" id="IPR000182">
    <property type="entry name" value="GNAT_dom"/>
</dbReference>
<dbReference type="Gene3D" id="3.40.630.30">
    <property type="match status" value="1"/>
</dbReference>
<dbReference type="OrthoDB" id="43754at2157"/>
<dbReference type="GO" id="GO:0016747">
    <property type="term" value="F:acyltransferase activity, transferring groups other than amino-acyl groups"/>
    <property type="evidence" value="ECO:0007669"/>
    <property type="project" value="InterPro"/>
</dbReference>
<evidence type="ECO:0000313" key="6">
    <source>
        <dbReference type="Proteomes" id="UP000065473"/>
    </source>
</evidence>
<feature type="domain" description="N-acetyltransferase" evidence="3">
    <location>
        <begin position="2"/>
        <end position="155"/>
    </location>
</feature>
<reference evidence="4 6" key="1">
    <citation type="submission" date="2015-12" db="EMBL/GenBank/DDBJ databases">
        <title>A stable core within a dynamic pangenome in Sulfolobus acidocaldarius.</title>
        <authorList>
            <person name="Anderson R."/>
            <person name="Kouris A."/>
            <person name="Seward C."/>
            <person name="Campbell K."/>
            <person name="Whitaker R."/>
        </authorList>
    </citation>
    <scope>NUCLEOTIDE SEQUENCE [LARGE SCALE GENOMIC DNA]</scope>
    <source>
        <strain evidence="4 6">GG12-C01-09</strain>
        <strain evidence="5">NG05B_CO5_07</strain>
    </source>
</reference>
<dbReference type="AlphaFoldDB" id="A0A0U3GXH1"/>
<gene>
    <name evidence="4" type="ORF">ATY89_07320</name>
    <name evidence="5" type="ORF">ATZ20_10340</name>
</gene>
<sequence length="155" mass="18138">MVSIRLAKKEDTKTIVDFFSRMYRLNSEFDPLLSNPENLEERVSKSVDKSLENPDEIIVVAEDNGKIVGTARVVVHERIFYFPDREAIIEEFYVHPAYRRQGVGKDIISFIEEELEKRGIQLLSANFPSRNVIASSFYKKMGFREIHSKYVKRIY</sequence>
<dbReference type="PROSITE" id="PS51186">
    <property type="entry name" value="GNAT"/>
    <property type="match status" value="1"/>
</dbReference>
<dbReference type="STRING" id="1435377.SUSAZ_09850"/>
<evidence type="ECO:0000256" key="1">
    <source>
        <dbReference type="ARBA" id="ARBA00022679"/>
    </source>
</evidence>
<dbReference type="Proteomes" id="UP000065473">
    <property type="component" value="Chromosome"/>
</dbReference>
<dbReference type="PANTHER" id="PTHR43877">
    <property type="entry name" value="AMINOALKYLPHOSPHONATE N-ACETYLTRANSFERASE-RELATED-RELATED"/>
    <property type="match status" value="1"/>
</dbReference>
<keyword evidence="1 4" id="KW-0808">Transferase</keyword>